<evidence type="ECO:0000313" key="3">
    <source>
        <dbReference type="Proteomes" id="UP000515728"/>
    </source>
</evidence>
<reference evidence="2 3" key="1">
    <citation type="submission" date="2020-08" db="EMBL/GenBank/DDBJ databases">
        <authorList>
            <person name="Mo P."/>
        </authorList>
    </citation>
    <scope>NUCLEOTIDE SEQUENCE [LARGE SCALE GENOMIC DNA]</scope>
    <source>
        <strain evidence="2 3">CGMCC 4.1532</strain>
    </source>
</reference>
<name>A0A7G7MHM7_9PSEU</name>
<dbReference type="PANTHER" id="PTHR33336">
    <property type="entry name" value="QUINOL MONOOXYGENASE YGIN-RELATED"/>
    <property type="match status" value="1"/>
</dbReference>
<evidence type="ECO:0000313" key="2">
    <source>
        <dbReference type="EMBL" id="QNG52288.1"/>
    </source>
</evidence>
<dbReference type="Proteomes" id="UP000515728">
    <property type="component" value="Chromosome"/>
</dbReference>
<dbReference type="PANTHER" id="PTHR33336:SF3">
    <property type="entry name" value="ABM DOMAIN-CONTAINING PROTEIN"/>
    <property type="match status" value="1"/>
</dbReference>
<keyword evidence="2" id="KW-0560">Oxidoreductase</keyword>
<dbReference type="InterPro" id="IPR011008">
    <property type="entry name" value="Dimeric_a/b-barrel"/>
</dbReference>
<dbReference type="Pfam" id="PF03992">
    <property type="entry name" value="ABM"/>
    <property type="match status" value="1"/>
</dbReference>
<dbReference type="PROSITE" id="PS51725">
    <property type="entry name" value="ABM"/>
    <property type="match status" value="1"/>
</dbReference>
<feature type="domain" description="ABM" evidence="1">
    <location>
        <begin position="2"/>
        <end position="90"/>
    </location>
</feature>
<organism evidence="2 3">
    <name type="scientific">Pseudonocardia petroleophila</name>
    <dbReference type="NCBI Taxonomy" id="37331"/>
    <lineage>
        <taxon>Bacteria</taxon>
        <taxon>Bacillati</taxon>
        <taxon>Actinomycetota</taxon>
        <taxon>Actinomycetes</taxon>
        <taxon>Pseudonocardiales</taxon>
        <taxon>Pseudonocardiaceae</taxon>
        <taxon>Pseudonocardia</taxon>
    </lineage>
</organism>
<dbReference type="GO" id="GO:0004497">
    <property type="term" value="F:monooxygenase activity"/>
    <property type="evidence" value="ECO:0007669"/>
    <property type="project" value="UniProtKB-KW"/>
</dbReference>
<dbReference type="AlphaFoldDB" id="A0A7G7MHM7"/>
<sequence length="110" mass="12234">MIFIVIRIDIRPEKKEDFLAGIVTYSAQVREEPGNLVFSCFASVERPEEYAVIANYVDQAAGEAHVSSEHAQWFFGWLPSVVASVPKIVYQELPDGVGWSEMGEVVLEGS</sequence>
<accession>A0A7G7MHM7</accession>
<dbReference type="InterPro" id="IPR050744">
    <property type="entry name" value="AI-2_Isomerase_LsrG"/>
</dbReference>
<proteinExistence type="predicted"/>
<keyword evidence="2" id="KW-0503">Monooxygenase</keyword>
<dbReference type="Gene3D" id="3.30.70.100">
    <property type="match status" value="1"/>
</dbReference>
<dbReference type="InterPro" id="IPR007138">
    <property type="entry name" value="ABM_dom"/>
</dbReference>
<dbReference type="EMBL" id="CP060131">
    <property type="protein sequence ID" value="QNG52288.1"/>
    <property type="molecule type" value="Genomic_DNA"/>
</dbReference>
<evidence type="ECO:0000259" key="1">
    <source>
        <dbReference type="PROSITE" id="PS51725"/>
    </source>
</evidence>
<protein>
    <submittedName>
        <fullName evidence="2">Antibiotic biosynthesis monooxygenase</fullName>
    </submittedName>
</protein>
<dbReference type="RefSeq" id="WP_185719038.1">
    <property type="nucleotide sequence ID" value="NZ_BAAAWI010000001.1"/>
</dbReference>
<dbReference type="KEGG" id="ppel:H6H00_30345"/>
<dbReference type="SUPFAM" id="SSF54909">
    <property type="entry name" value="Dimeric alpha+beta barrel"/>
    <property type="match status" value="1"/>
</dbReference>
<gene>
    <name evidence="2" type="ORF">H6H00_30345</name>
</gene>
<keyword evidence="3" id="KW-1185">Reference proteome</keyword>